<dbReference type="RefSeq" id="XP_013315552.1">
    <property type="nucleotide sequence ID" value="XM_013460098.1"/>
</dbReference>
<keyword evidence="1" id="KW-0472">Membrane</keyword>
<name>A0A0D2EHU5_9EURO</name>
<reference evidence="3 4" key="1">
    <citation type="submission" date="2015-01" db="EMBL/GenBank/DDBJ databases">
        <title>The Genome Sequence of Exophiala xenobiotica CBS118157.</title>
        <authorList>
            <consortium name="The Broad Institute Genomics Platform"/>
            <person name="Cuomo C."/>
            <person name="de Hoog S."/>
            <person name="Gorbushina A."/>
            <person name="Stielow B."/>
            <person name="Teixiera M."/>
            <person name="Abouelleil A."/>
            <person name="Chapman S.B."/>
            <person name="Priest M."/>
            <person name="Young S.K."/>
            <person name="Wortman J."/>
            <person name="Nusbaum C."/>
            <person name="Birren B."/>
        </authorList>
    </citation>
    <scope>NUCLEOTIDE SEQUENCE [LARGE SCALE GENOMIC DNA]</scope>
    <source>
        <strain evidence="3 4">CBS 118157</strain>
    </source>
</reference>
<dbReference type="PANTHER" id="PTHR34502">
    <property type="entry name" value="DUF6594 DOMAIN-CONTAINING PROTEIN-RELATED"/>
    <property type="match status" value="1"/>
</dbReference>
<protein>
    <recommendedName>
        <fullName evidence="2">DUF6594 domain-containing protein</fullName>
    </recommendedName>
</protein>
<dbReference type="HOGENOM" id="CLU_051118_3_1_1"/>
<dbReference type="Pfam" id="PF20237">
    <property type="entry name" value="DUF6594"/>
    <property type="match status" value="1"/>
</dbReference>
<keyword evidence="1" id="KW-1133">Transmembrane helix</keyword>
<dbReference type="Proteomes" id="UP000054342">
    <property type="component" value="Unassembled WGS sequence"/>
</dbReference>
<evidence type="ECO:0000313" key="4">
    <source>
        <dbReference type="Proteomes" id="UP000054342"/>
    </source>
</evidence>
<organism evidence="3 4">
    <name type="scientific">Exophiala xenobiotica</name>
    <dbReference type="NCBI Taxonomy" id="348802"/>
    <lineage>
        <taxon>Eukaryota</taxon>
        <taxon>Fungi</taxon>
        <taxon>Dikarya</taxon>
        <taxon>Ascomycota</taxon>
        <taxon>Pezizomycotina</taxon>
        <taxon>Eurotiomycetes</taxon>
        <taxon>Chaetothyriomycetidae</taxon>
        <taxon>Chaetothyriales</taxon>
        <taxon>Herpotrichiellaceae</taxon>
        <taxon>Exophiala</taxon>
    </lineage>
</organism>
<keyword evidence="4" id="KW-1185">Reference proteome</keyword>
<feature type="transmembrane region" description="Helical" evidence="1">
    <location>
        <begin position="355"/>
        <end position="373"/>
    </location>
</feature>
<accession>A0A0D2EHU5</accession>
<sequence length="399" mass="46048">MCNYRCNHNADELLNTKVPLQTAFFHILSRPNQIIEGPLEPRTREGVCVRNMKTEVDISDVERGSSDSGQKESPKSGFFSLFLTRECNKKPNPSPDDAQSQEEILGQGDHWRRTEVLKVKENHPGWPRLAAVIESDANFLIFRKFGFLRTRLVVWHQDRLRELEERLRDLDDVDFKTDENTQRALCDREGDDRREPASRRELFERLSYELQKYDDLLRRYAELQQYDAPSERDRESVAGLIWNDGHLCLRDRSYIKHVDDLIALCSNKETSKMHGLLLDLVAKVGRGRPLFRYLFRNKLQQEKLDGDTELHLELFDKSRIDAFVAFLFTMVLVFLIMGPVTVLYKMRDSDGYQQLAIALASTTMFAGLVAIATSARRHEICGATAAYCAVLLVFMGQSH</sequence>
<feature type="transmembrane region" description="Helical" evidence="1">
    <location>
        <begin position="322"/>
        <end position="343"/>
    </location>
</feature>
<dbReference type="OrthoDB" id="4113643at2759"/>
<dbReference type="GeneID" id="25329196"/>
<feature type="domain" description="DUF6594" evidence="2">
    <location>
        <begin position="126"/>
        <end position="391"/>
    </location>
</feature>
<dbReference type="STRING" id="348802.A0A0D2EHU5"/>
<dbReference type="InterPro" id="IPR046529">
    <property type="entry name" value="DUF6594"/>
</dbReference>
<dbReference type="PANTHER" id="PTHR34502:SF3">
    <property type="entry name" value="DUF6594 DOMAIN-CONTAINING PROTEIN"/>
    <property type="match status" value="1"/>
</dbReference>
<feature type="transmembrane region" description="Helical" evidence="1">
    <location>
        <begin position="380"/>
        <end position="397"/>
    </location>
</feature>
<evidence type="ECO:0000256" key="1">
    <source>
        <dbReference type="SAM" id="Phobius"/>
    </source>
</evidence>
<keyword evidence="1" id="KW-0812">Transmembrane</keyword>
<gene>
    <name evidence="3" type="ORF">PV05_07288</name>
</gene>
<evidence type="ECO:0000259" key="2">
    <source>
        <dbReference type="Pfam" id="PF20237"/>
    </source>
</evidence>
<proteinExistence type="predicted"/>
<evidence type="ECO:0000313" key="3">
    <source>
        <dbReference type="EMBL" id="KIW54968.1"/>
    </source>
</evidence>
<dbReference type="AlphaFoldDB" id="A0A0D2EHU5"/>
<dbReference type="EMBL" id="KN847320">
    <property type="protein sequence ID" value="KIW54968.1"/>
    <property type="molecule type" value="Genomic_DNA"/>
</dbReference>